<feature type="transmembrane region" description="Helical" evidence="1">
    <location>
        <begin position="141"/>
        <end position="160"/>
    </location>
</feature>
<feature type="transmembrane region" description="Helical" evidence="1">
    <location>
        <begin position="185"/>
        <end position="209"/>
    </location>
</feature>
<organism evidence="4 5">
    <name type="scientific">Alkalibacillus silvisoli</name>
    <dbReference type="NCBI Taxonomy" id="392823"/>
    <lineage>
        <taxon>Bacteria</taxon>
        <taxon>Bacillati</taxon>
        <taxon>Bacillota</taxon>
        <taxon>Bacilli</taxon>
        <taxon>Bacillales</taxon>
        <taxon>Bacillaceae</taxon>
        <taxon>Alkalibacillus</taxon>
    </lineage>
</organism>
<feature type="transmembrane region" description="Helical" evidence="1">
    <location>
        <begin position="6"/>
        <end position="27"/>
    </location>
</feature>
<accession>A0ABP3JWY3</accession>
<dbReference type="EMBL" id="BAAACZ010000015">
    <property type="protein sequence ID" value="GAA0463707.1"/>
    <property type="molecule type" value="Genomic_DNA"/>
</dbReference>
<evidence type="ECO:0000259" key="3">
    <source>
        <dbReference type="Pfam" id="PF19124"/>
    </source>
</evidence>
<comment type="caution">
    <text evidence="4">The sequence shown here is derived from an EMBL/GenBank/DDBJ whole genome shotgun (WGS) entry which is preliminary data.</text>
</comment>
<gene>
    <name evidence="4" type="ORF">GCM10008935_19290</name>
</gene>
<proteinExistence type="predicted"/>
<sequence length="370" mass="42466">MGTTISWTLLAIIFIPVFLVLASIPYLTRRTESFGVSIPEEMYQNPELEEMRKRYLRWMFGTALFILALSIIVWQYTPLITGGVIPLAVVSLVILAFCVYLKFHLEMKQLKKDKDWERDKVERTIVDIRFQQRGLTHSMHWFWVSAAIWAGTVLLTVMTYDQIPDTIPLQYNFEGEVTRTAEKSWLSVSFIPMMQLIMIGVFIGVSYVIRIAKQSVDPSNPEKSLKQSSRFRRRWSAFTIVNGTVMVLLFVVIQLSFIYTLPDWVITTATLGLSAVIVIGAIVLAFSTGQGGTRIRITDKNGREDKIERDLDRHWKLGIFYVNRHDPALFMEKRFGVGWTINFARPLAWLLIVGLLMVTGGLPILLTYLM</sequence>
<evidence type="ECO:0000313" key="5">
    <source>
        <dbReference type="Proteomes" id="UP001500740"/>
    </source>
</evidence>
<feature type="transmembrane region" description="Helical" evidence="1">
    <location>
        <begin position="235"/>
        <end position="258"/>
    </location>
</feature>
<evidence type="ECO:0000313" key="4">
    <source>
        <dbReference type="EMBL" id="GAA0463707.1"/>
    </source>
</evidence>
<dbReference type="InterPro" id="IPR014574">
    <property type="entry name" value="UCP032908"/>
</dbReference>
<dbReference type="RefSeq" id="WP_343783340.1">
    <property type="nucleotide sequence ID" value="NZ_BAAACZ010000015.1"/>
</dbReference>
<reference evidence="5" key="1">
    <citation type="journal article" date="2019" name="Int. J. Syst. Evol. Microbiol.">
        <title>The Global Catalogue of Microorganisms (GCM) 10K type strain sequencing project: providing services to taxonomists for standard genome sequencing and annotation.</title>
        <authorList>
            <consortium name="The Broad Institute Genomics Platform"/>
            <consortium name="The Broad Institute Genome Sequencing Center for Infectious Disease"/>
            <person name="Wu L."/>
            <person name="Ma J."/>
        </authorList>
    </citation>
    <scope>NUCLEOTIDE SEQUENCE [LARGE SCALE GENOMIC DNA]</scope>
    <source>
        <strain evidence="5">JCM 14193</strain>
    </source>
</reference>
<dbReference type="InterPro" id="IPR043831">
    <property type="entry name" value="DUF5808"/>
</dbReference>
<feature type="transmembrane region" description="Helical" evidence="1">
    <location>
        <begin position="83"/>
        <end position="103"/>
    </location>
</feature>
<keyword evidence="1" id="KW-0472">Membrane</keyword>
<dbReference type="Proteomes" id="UP001500740">
    <property type="component" value="Unassembled WGS sequence"/>
</dbReference>
<dbReference type="InterPro" id="IPR012867">
    <property type="entry name" value="DUF1648"/>
</dbReference>
<dbReference type="PANTHER" id="PTHR37810">
    <property type="entry name" value="IMMUNITY PROTEIN SDPI"/>
    <property type="match status" value="1"/>
</dbReference>
<dbReference type="Pfam" id="PF07853">
    <property type="entry name" value="DUF1648"/>
    <property type="match status" value="1"/>
</dbReference>
<feature type="transmembrane region" description="Helical" evidence="1">
    <location>
        <begin position="58"/>
        <end position="77"/>
    </location>
</feature>
<dbReference type="Pfam" id="PF19124">
    <property type="entry name" value="DUF5808"/>
    <property type="match status" value="1"/>
</dbReference>
<keyword evidence="1" id="KW-1133">Transmembrane helix</keyword>
<protein>
    <submittedName>
        <fullName evidence="4">DUF1648 domain-containing protein</fullName>
    </submittedName>
</protein>
<name>A0ABP3JWY3_9BACI</name>
<keyword evidence="1" id="KW-0812">Transmembrane</keyword>
<dbReference type="PIRSF" id="PIRSF032908">
    <property type="entry name" value="UCP032908"/>
    <property type="match status" value="1"/>
</dbReference>
<keyword evidence="5" id="KW-1185">Reference proteome</keyword>
<evidence type="ECO:0000259" key="2">
    <source>
        <dbReference type="Pfam" id="PF07853"/>
    </source>
</evidence>
<evidence type="ECO:0000256" key="1">
    <source>
        <dbReference type="SAM" id="Phobius"/>
    </source>
</evidence>
<feature type="domain" description="DUF5808" evidence="3">
    <location>
        <begin position="325"/>
        <end position="349"/>
    </location>
</feature>
<feature type="transmembrane region" description="Helical" evidence="1">
    <location>
        <begin position="264"/>
        <end position="286"/>
    </location>
</feature>
<feature type="transmembrane region" description="Helical" evidence="1">
    <location>
        <begin position="347"/>
        <end position="369"/>
    </location>
</feature>
<feature type="domain" description="DUF1648" evidence="2">
    <location>
        <begin position="148"/>
        <end position="196"/>
    </location>
</feature>
<dbReference type="PANTHER" id="PTHR37810:SF9">
    <property type="entry name" value="MEMBRANE PROTEIN"/>
    <property type="match status" value="1"/>
</dbReference>